<reference evidence="1 2" key="1">
    <citation type="submission" date="2018-06" db="EMBL/GenBank/DDBJ databases">
        <authorList>
            <consortium name="Pathogen Informatics"/>
            <person name="Doyle S."/>
        </authorList>
    </citation>
    <scope>NUCLEOTIDE SEQUENCE [LARGE SCALE GENOMIC DNA]</scope>
    <source>
        <strain evidence="1 2">NCTC11126</strain>
    </source>
</reference>
<protein>
    <submittedName>
        <fullName evidence="1">Putative glycosyl transferase</fullName>
    </submittedName>
</protein>
<dbReference type="EMBL" id="UARS01000018">
    <property type="protein sequence ID" value="SPW57765.1"/>
    <property type="molecule type" value="Genomic_DNA"/>
</dbReference>
<organism evidence="1 2">
    <name type="scientific">Escherichia coli</name>
    <dbReference type="NCBI Taxonomy" id="562"/>
    <lineage>
        <taxon>Bacteria</taxon>
        <taxon>Pseudomonadati</taxon>
        <taxon>Pseudomonadota</taxon>
        <taxon>Gammaproteobacteria</taxon>
        <taxon>Enterobacterales</taxon>
        <taxon>Enterobacteriaceae</taxon>
        <taxon>Escherichia</taxon>
    </lineage>
</organism>
<sequence>MDLLPFLLDANPQRDKPTRYSALVEASTAYSQPSVTGTEKLSEA</sequence>
<evidence type="ECO:0000313" key="1">
    <source>
        <dbReference type="EMBL" id="SPW57765.1"/>
    </source>
</evidence>
<dbReference type="GO" id="GO:0016740">
    <property type="term" value="F:transferase activity"/>
    <property type="evidence" value="ECO:0007669"/>
    <property type="project" value="UniProtKB-KW"/>
</dbReference>
<proteinExistence type="predicted"/>
<evidence type="ECO:0000313" key="2">
    <source>
        <dbReference type="Proteomes" id="UP000250561"/>
    </source>
</evidence>
<gene>
    <name evidence="1" type="ORF">NCTC11126_05654</name>
</gene>
<dbReference type="Proteomes" id="UP000250561">
    <property type="component" value="Unassembled WGS sequence"/>
</dbReference>
<keyword evidence="1" id="KW-0808">Transferase</keyword>
<name>A0A2X1MA26_ECOLX</name>
<dbReference type="AlphaFoldDB" id="A0A2X1MA26"/>
<accession>A0A2X1MA26</accession>